<dbReference type="AlphaFoldDB" id="A0A7C4E1G4"/>
<evidence type="ECO:0000256" key="4">
    <source>
        <dbReference type="ARBA" id="ARBA00023033"/>
    </source>
</evidence>
<evidence type="ECO:0000256" key="3">
    <source>
        <dbReference type="ARBA" id="ARBA00023002"/>
    </source>
</evidence>
<dbReference type="InterPro" id="IPR036661">
    <property type="entry name" value="Luciferase-like_sf"/>
</dbReference>
<dbReference type="EMBL" id="DTAD01000024">
    <property type="protein sequence ID" value="HGN90002.1"/>
    <property type="molecule type" value="Genomic_DNA"/>
</dbReference>
<dbReference type="PANTHER" id="PTHR42847:SF4">
    <property type="entry name" value="ALKANESULFONATE MONOOXYGENASE-RELATED"/>
    <property type="match status" value="1"/>
</dbReference>
<dbReference type="EMBL" id="DRXG01000083">
    <property type="protein sequence ID" value="HHN52430.1"/>
    <property type="molecule type" value="Genomic_DNA"/>
</dbReference>
<dbReference type="PANTHER" id="PTHR42847">
    <property type="entry name" value="ALKANESULFONATE MONOOXYGENASE"/>
    <property type="match status" value="1"/>
</dbReference>
<evidence type="ECO:0000256" key="1">
    <source>
        <dbReference type="ARBA" id="ARBA00022630"/>
    </source>
</evidence>
<sequence>MKLGLRLPTYARPGEFSSFETLKNYVAKAEELGVEGFFVIDHLLTSRPAYSTSWHDPLIALSFIGAATKKAVIGPMILVLPFRNPYLLAKQLASLDVYSGGRFVLGAGVGWNPDEFRLLNTPLEKRGAIMDEYLVLLKKLWTEDKITFEGRFFNVRDLVLEPKPLQKPHPPIWIGGGSQPHEILYGAAAKGIDRVLYRVAKFADGWIPHSSSTPEMARQDWEKVKKYATELGRDPYKIQKVYSNFVYIKSPGEGDEEAVKRFSLYSGMNLDYWRNFYLYGTVEELAEKIKNRIRSLEGVDWIVLNPVTYEESQLRKITDELLPLVDNV</sequence>
<evidence type="ECO:0000256" key="2">
    <source>
        <dbReference type="ARBA" id="ARBA00022643"/>
    </source>
</evidence>
<evidence type="ECO:0000313" key="7">
    <source>
        <dbReference type="EMBL" id="HGN90002.1"/>
    </source>
</evidence>
<dbReference type="SUPFAM" id="SSF51679">
    <property type="entry name" value="Bacterial luciferase-like"/>
    <property type="match status" value="1"/>
</dbReference>
<dbReference type="GO" id="GO:0046306">
    <property type="term" value="P:alkanesulfonate catabolic process"/>
    <property type="evidence" value="ECO:0007669"/>
    <property type="project" value="TreeGrafter"/>
</dbReference>
<evidence type="ECO:0000313" key="8">
    <source>
        <dbReference type="EMBL" id="HHN52430.1"/>
    </source>
</evidence>
<dbReference type="EMBL" id="DTCM01000075">
    <property type="protein sequence ID" value="HGL41190.1"/>
    <property type="molecule type" value="Genomic_DNA"/>
</dbReference>
<keyword evidence="4" id="KW-0503">Monooxygenase</keyword>
<dbReference type="InterPro" id="IPR011251">
    <property type="entry name" value="Luciferase-like_dom"/>
</dbReference>
<dbReference type="InterPro" id="IPR019921">
    <property type="entry name" value="Lucif-like_OxRdtase_Rv2161c"/>
</dbReference>
<comment type="caution">
    <text evidence="7">The sequence shown here is derived from an EMBL/GenBank/DDBJ whole genome shotgun (WGS) entry which is preliminary data.</text>
</comment>
<organism evidence="7">
    <name type="scientific">Caldiarchaeum subterraneum</name>
    <dbReference type="NCBI Taxonomy" id="311458"/>
    <lineage>
        <taxon>Archaea</taxon>
        <taxon>Nitrososphaerota</taxon>
        <taxon>Candidatus Caldarchaeales</taxon>
        <taxon>Candidatus Caldarchaeaceae</taxon>
        <taxon>Candidatus Caldarchaeum</taxon>
    </lineage>
</organism>
<evidence type="ECO:0000313" key="6">
    <source>
        <dbReference type="EMBL" id="HGL41190.1"/>
    </source>
</evidence>
<gene>
    <name evidence="8" type="ORF">ENM30_03845</name>
    <name evidence="7" type="ORF">ENT82_02585</name>
    <name evidence="6" type="ORF">ENU43_05960</name>
</gene>
<dbReference type="GO" id="GO:0008726">
    <property type="term" value="F:alkanesulfonate monooxygenase activity"/>
    <property type="evidence" value="ECO:0007669"/>
    <property type="project" value="TreeGrafter"/>
</dbReference>
<keyword evidence="1" id="KW-0285">Flavoprotein</keyword>
<feature type="domain" description="Luciferase-like" evidence="5">
    <location>
        <begin position="17"/>
        <end position="290"/>
    </location>
</feature>
<dbReference type="Gene3D" id="3.20.20.30">
    <property type="entry name" value="Luciferase-like domain"/>
    <property type="match status" value="1"/>
</dbReference>
<proteinExistence type="predicted"/>
<reference evidence="7" key="1">
    <citation type="journal article" date="2020" name="mSystems">
        <title>Genome- and Community-Level Interaction Insights into Carbon Utilization and Element Cycling Functions of Hydrothermarchaeota in Hydrothermal Sediment.</title>
        <authorList>
            <person name="Zhou Z."/>
            <person name="Liu Y."/>
            <person name="Xu W."/>
            <person name="Pan J."/>
            <person name="Luo Z.H."/>
            <person name="Li M."/>
        </authorList>
    </citation>
    <scope>NUCLEOTIDE SEQUENCE [LARGE SCALE GENOMIC DNA]</scope>
    <source>
        <strain evidence="8">SpSt-1073</strain>
        <strain evidence="7">SpSt-613</strain>
        <strain evidence="6">SpSt-669</strain>
    </source>
</reference>
<dbReference type="Pfam" id="PF00296">
    <property type="entry name" value="Bac_luciferase"/>
    <property type="match status" value="1"/>
</dbReference>
<evidence type="ECO:0000259" key="5">
    <source>
        <dbReference type="Pfam" id="PF00296"/>
    </source>
</evidence>
<name>A0A7C4E1G4_CALS0</name>
<protein>
    <submittedName>
        <fullName evidence="7">LLM class F420-dependent oxidoreductase</fullName>
    </submittedName>
</protein>
<dbReference type="NCBIfam" id="TIGR03619">
    <property type="entry name" value="F420_Rv2161c"/>
    <property type="match status" value="1"/>
</dbReference>
<accession>A0A7C4E1G4</accession>
<dbReference type="InterPro" id="IPR050172">
    <property type="entry name" value="SsuD_RutA_monooxygenase"/>
</dbReference>
<keyword evidence="2" id="KW-0288">FMN</keyword>
<keyword evidence="3" id="KW-0560">Oxidoreductase</keyword>